<dbReference type="InterPro" id="IPR036259">
    <property type="entry name" value="MFS_trans_sf"/>
</dbReference>
<dbReference type="SUPFAM" id="SSF103473">
    <property type="entry name" value="MFS general substrate transporter"/>
    <property type="match status" value="1"/>
</dbReference>
<dbReference type="RefSeq" id="WP_143615403.1">
    <property type="nucleotide sequence ID" value="NZ_ASQP01000153.1"/>
</dbReference>
<proteinExistence type="predicted"/>
<protein>
    <submittedName>
        <fullName evidence="2">Major facilitator superfamily protein</fullName>
    </submittedName>
</protein>
<keyword evidence="3" id="KW-1185">Reference proteome</keyword>
<dbReference type="Pfam" id="PF07690">
    <property type="entry name" value="MFS_1"/>
    <property type="match status" value="1"/>
</dbReference>
<keyword evidence="1" id="KW-1133">Transmembrane helix</keyword>
<dbReference type="Proteomes" id="UP000186168">
    <property type="component" value="Unassembled WGS sequence"/>
</dbReference>
<dbReference type="EMBL" id="ASQP01000153">
    <property type="protein sequence ID" value="OMI39517.1"/>
    <property type="molecule type" value="Genomic_DNA"/>
</dbReference>
<keyword evidence="1" id="KW-0812">Transmembrane</keyword>
<evidence type="ECO:0000256" key="1">
    <source>
        <dbReference type="SAM" id="Phobius"/>
    </source>
</evidence>
<feature type="non-terminal residue" evidence="2">
    <location>
        <position position="1"/>
    </location>
</feature>
<feature type="transmembrane region" description="Helical" evidence="1">
    <location>
        <begin position="79"/>
        <end position="96"/>
    </location>
</feature>
<reference evidence="2 3" key="1">
    <citation type="submission" date="2013-05" db="EMBL/GenBank/DDBJ databases">
        <title>Genome sequence of Streptomyces sparsogenes DSM 40356.</title>
        <authorList>
            <person name="Coyne S."/>
            <person name="Seebeck F.P."/>
        </authorList>
    </citation>
    <scope>NUCLEOTIDE SEQUENCE [LARGE SCALE GENOMIC DNA]</scope>
    <source>
        <strain evidence="2 3">DSM 40356</strain>
    </source>
</reference>
<accession>A0A1R1SMS1</accession>
<keyword evidence="1" id="KW-0472">Membrane</keyword>
<dbReference type="AlphaFoldDB" id="A0A1R1SMS1"/>
<evidence type="ECO:0000313" key="2">
    <source>
        <dbReference type="EMBL" id="OMI39517.1"/>
    </source>
</evidence>
<dbReference type="Gene3D" id="1.20.1250.20">
    <property type="entry name" value="MFS general substrate transporter like domains"/>
    <property type="match status" value="1"/>
</dbReference>
<organism evidence="2 3">
    <name type="scientific">Streptomyces sparsogenes DSM 40356</name>
    <dbReference type="NCBI Taxonomy" id="1331668"/>
    <lineage>
        <taxon>Bacteria</taxon>
        <taxon>Bacillati</taxon>
        <taxon>Actinomycetota</taxon>
        <taxon>Actinomycetes</taxon>
        <taxon>Kitasatosporales</taxon>
        <taxon>Streptomycetaceae</taxon>
        <taxon>Streptomyces</taxon>
    </lineage>
</organism>
<dbReference type="InterPro" id="IPR011701">
    <property type="entry name" value="MFS"/>
</dbReference>
<feature type="transmembrane region" description="Helical" evidence="1">
    <location>
        <begin position="12"/>
        <end position="34"/>
    </location>
</feature>
<feature type="transmembrane region" description="Helical" evidence="1">
    <location>
        <begin position="54"/>
        <end position="72"/>
    </location>
</feature>
<gene>
    <name evidence="2" type="ORF">SPAR_10337</name>
</gene>
<name>A0A1R1SMS1_9ACTN</name>
<feature type="transmembrane region" description="Helical" evidence="1">
    <location>
        <begin position="102"/>
        <end position="119"/>
    </location>
</feature>
<evidence type="ECO:0000313" key="3">
    <source>
        <dbReference type="Proteomes" id="UP000186168"/>
    </source>
</evidence>
<feature type="transmembrane region" description="Helical" evidence="1">
    <location>
        <begin position="140"/>
        <end position="161"/>
    </location>
</feature>
<sequence>GFVPSAVLRTPVFRTATLMALTLSTSYFLLLFAVPRLMAGRTGWSTGAVATGQLVALLTGSALALGFAAVSARLGRARVRAVLLTVGALAAATAAWAHSAPALLAAAGAAVFCATGANATQSMDAASAVPAAHRPTAIGLFILGYQLGGAVGPAVATLLVLS</sequence>
<dbReference type="GO" id="GO:0022857">
    <property type="term" value="F:transmembrane transporter activity"/>
    <property type="evidence" value="ECO:0007669"/>
    <property type="project" value="InterPro"/>
</dbReference>
<comment type="caution">
    <text evidence="2">The sequence shown here is derived from an EMBL/GenBank/DDBJ whole genome shotgun (WGS) entry which is preliminary data.</text>
</comment>